<accession>A0A3B1BVE0</accession>
<keyword evidence="2" id="KW-1133">Transmembrane helix</keyword>
<dbReference type="GO" id="GO:0016020">
    <property type="term" value="C:membrane"/>
    <property type="evidence" value="ECO:0007669"/>
    <property type="project" value="InterPro"/>
</dbReference>
<dbReference type="InterPro" id="IPR048254">
    <property type="entry name" value="CDP_ALCOHOL_P_TRANSF_CS"/>
</dbReference>
<reference evidence="3" key="1">
    <citation type="submission" date="2018-06" db="EMBL/GenBank/DDBJ databases">
        <authorList>
            <person name="Zhirakovskaya E."/>
        </authorList>
    </citation>
    <scope>NUCLEOTIDE SEQUENCE</scope>
</reference>
<protein>
    <recommendedName>
        <fullName evidence="4">CDP-alcohol phosphatidyltransferase family protein</fullName>
    </recommendedName>
</protein>
<feature type="transmembrane region" description="Helical" evidence="2">
    <location>
        <begin position="44"/>
        <end position="62"/>
    </location>
</feature>
<proteinExistence type="predicted"/>
<name>A0A3B1BVE0_9ZZZZ</name>
<organism evidence="3">
    <name type="scientific">hydrothermal vent metagenome</name>
    <dbReference type="NCBI Taxonomy" id="652676"/>
    <lineage>
        <taxon>unclassified sequences</taxon>
        <taxon>metagenomes</taxon>
        <taxon>ecological metagenomes</taxon>
    </lineage>
</organism>
<dbReference type="GO" id="GO:0008654">
    <property type="term" value="P:phospholipid biosynthetic process"/>
    <property type="evidence" value="ECO:0007669"/>
    <property type="project" value="InterPro"/>
</dbReference>
<dbReference type="Pfam" id="PF01066">
    <property type="entry name" value="CDP-OH_P_transf"/>
    <property type="match status" value="1"/>
</dbReference>
<feature type="transmembrane region" description="Helical" evidence="2">
    <location>
        <begin position="131"/>
        <end position="151"/>
    </location>
</feature>
<dbReference type="GO" id="GO:0016780">
    <property type="term" value="F:phosphotransferase activity, for other substituted phosphate groups"/>
    <property type="evidence" value="ECO:0007669"/>
    <property type="project" value="InterPro"/>
</dbReference>
<feature type="transmembrane region" description="Helical" evidence="2">
    <location>
        <begin position="236"/>
        <end position="254"/>
    </location>
</feature>
<dbReference type="InterPro" id="IPR043130">
    <property type="entry name" value="CDP-OH_PTrfase_TM_dom"/>
</dbReference>
<dbReference type="InterPro" id="IPR000462">
    <property type="entry name" value="CDP-OH_P_trans"/>
</dbReference>
<sequence length="293" mass="33712">MSWFQDYKSSLKLVEVEELSDLIFFRPLAAIFVKIIYPTNITPNQITTFALIIGVIGGWMYVFNTPSYLAIAATLLIIYDVLDCSDGQLARLKKNGTFFGRILDGVSDYFVSTAIYLGIGFGFASQSDDPVFYWGLVILAGLSNAGHAITLDYYRNRFLDYALDREPLLGDNLKEYEEELQKGREKGGNYFQRFIIWLYLKYSTVQLSLSQSSIETETKKYDPDDFYKKHKTIIHFWSYIGPSSELSFLIICSYFNRLDIYLYGVVTALNLYAIILYFFQRRINHSTKLAGSK</sequence>
<keyword evidence="2" id="KW-0812">Transmembrane</keyword>
<dbReference type="PROSITE" id="PS00379">
    <property type="entry name" value="CDP_ALCOHOL_P_TRANSF"/>
    <property type="match status" value="1"/>
</dbReference>
<evidence type="ECO:0000313" key="3">
    <source>
        <dbReference type="EMBL" id="VAX18511.1"/>
    </source>
</evidence>
<feature type="transmembrane region" description="Helical" evidence="2">
    <location>
        <begin position="260"/>
        <end position="279"/>
    </location>
</feature>
<keyword evidence="2" id="KW-0472">Membrane</keyword>
<dbReference type="Gene3D" id="1.20.120.1760">
    <property type="match status" value="1"/>
</dbReference>
<evidence type="ECO:0000256" key="2">
    <source>
        <dbReference type="SAM" id="Phobius"/>
    </source>
</evidence>
<evidence type="ECO:0008006" key="4">
    <source>
        <dbReference type="Google" id="ProtNLM"/>
    </source>
</evidence>
<dbReference type="EMBL" id="UOGD01000104">
    <property type="protein sequence ID" value="VAX18511.1"/>
    <property type="molecule type" value="Genomic_DNA"/>
</dbReference>
<dbReference type="AlphaFoldDB" id="A0A3B1BVE0"/>
<evidence type="ECO:0000256" key="1">
    <source>
        <dbReference type="ARBA" id="ARBA00022679"/>
    </source>
</evidence>
<feature type="transmembrane region" description="Helical" evidence="2">
    <location>
        <begin position="106"/>
        <end position="125"/>
    </location>
</feature>
<keyword evidence="1" id="KW-0808">Transferase</keyword>
<gene>
    <name evidence="3" type="ORF">MNBD_IGNAVI01-2192</name>
</gene>